<dbReference type="RefSeq" id="WP_009075232.1">
    <property type="nucleotide sequence ID" value="NZ_JH597770.1"/>
</dbReference>
<feature type="transmembrane region" description="Helical" evidence="1">
    <location>
        <begin position="6"/>
        <end position="27"/>
    </location>
</feature>
<proteinExistence type="predicted"/>
<dbReference type="STRING" id="671065.MetMK1DRAFT_00030600"/>
<evidence type="ECO:0000256" key="1">
    <source>
        <dbReference type="SAM" id="Phobius"/>
    </source>
</evidence>
<feature type="transmembrane region" description="Helical" evidence="1">
    <location>
        <begin position="71"/>
        <end position="92"/>
    </location>
</feature>
<reference evidence="2 3" key="1">
    <citation type="submission" date="2012-01" db="EMBL/GenBank/DDBJ databases">
        <title>Improved High-Quality Draft sequence of Metallosphaera yellowstonensis MK1.</title>
        <authorList>
            <consortium name="US DOE Joint Genome Institute"/>
            <person name="Lucas S."/>
            <person name="Han J."/>
            <person name="Cheng J.-F."/>
            <person name="Goodwin L."/>
            <person name="Pitluck S."/>
            <person name="Peters L."/>
            <person name="Teshima H."/>
            <person name="Detter J.C."/>
            <person name="Han C."/>
            <person name="Tapia R."/>
            <person name="Land M."/>
            <person name="Hauser L."/>
            <person name="Kyrpides N."/>
            <person name="Kozubal M."/>
            <person name="Macur R.E."/>
            <person name="Jay Z."/>
            <person name="Inskeep W."/>
            <person name="Woyke T."/>
        </authorList>
    </citation>
    <scope>NUCLEOTIDE SEQUENCE [LARGE SCALE GENOMIC DNA]</scope>
    <source>
        <strain evidence="2 3">MK1</strain>
    </source>
</reference>
<dbReference type="HOGENOM" id="CLU_149108_3_1_2"/>
<protein>
    <submittedName>
        <fullName evidence="2">Putative membrane protein</fullName>
    </submittedName>
</protein>
<dbReference type="EMBL" id="JH597770">
    <property type="protein sequence ID" value="EHP68617.1"/>
    <property type="molecule type" value="Genomic_DNA"/>
</dbReference>
<name>H2C8Z1_9CREN</name>
<accession>H2C8Z1</accession>
<keyword evidence="1" id="KW-1133">Transmembrane helix</keyword>
<dbReference type="Pfam" id="PF01998">
    <property type="entry name" value="DUF131"/>
    <property type="match status" value="1"/>
</dbReference>
<sequence length="93" mass="10452">MDLVGLALLLIFVGFLLVFFDVLITAFRAIRRSGGESEEGREEKERTEAGGVIFIGPIPIIFGTSRRIEKWMMIVALIITLILVVLFLLPLLY</sequence>
<dbReference type="eggNOG" id="arCOG02718">
    <property type="taxonomic scope" value="Archaea"/>
</dbReference>
<keyword evidence="1" id="KW-0812">Transmembrane</keyword>
<dbReference type="InterPro" id="IPR002849">
    <property type="entry name" value="DUF131"/>
</dbReference>
<dbReference type="Proteomes" id="UP000003980">
    <property type="component" value="Unassembled WGS sequence"/>
</dbReference>
<dbReference type="AlphaFoldDB" id="H2C8Z1"/>
<organism evidence="2 3">
    <name type="scientific">Metallosphaera yellowstonensis MK1</name>
    <dbReference type="NCBI Taxonomy" id="671065"/>
    <lineage>
        <taxon>Archaea</taxon>
        <taxon>Thermoproteota</taxon>
        <taxon>Thermoprotei</taxon>
        <taxon>Sulfolobales</taxon>
        <taxon>Sulfolobaceae</taxon>
        <taxon>Metallosphaera</taxon>
    </lineage>
</organism>
<evidence type="ECO:0000313" key="2">
    <source>
        <dbReference type="EMBL" id="EHP68617.1"/>
    </source>
</evidence>
<evidence type="ECO:0000313" key="3">
    <source>
        <dbReference type="Proteomes" id="UP000003980"/>
    </source>
</evidence>
<keyword evidence="1" id="KW-0472">Membrane</keyword>
<gene>
    <name evidence="2" type="ORF">MetMK1DRAFT_00030600</name>
</gene>
<dbReference type="NCBIfam" id="TIGR00304">
    <property type="entry name" value="TIGR00304 family membrane protein"/>
    <property type="match status" value="1"/>
</dbReference>
<keyword evidence="3" id="KW-1185">Reference proteome</keyword>